<dbReference type="SUPFAM" id="SSF47616">
    <property type="entry name" value="GST C-terminal domain-like"/>
    <property type="match status" value="1"/>
</dbReference>
<evidence type="ECO:0000313" key="3">
    <source>
        <dbReference type="EMBL" id="SVE58301.1"/>
    </source>
</evidence>
<protein>
    <recommendedName>
        <fullName evidence="4">GST N-terminal domain-containing protein</fullName>
    </recommendedName>
</protein>
<evidence type="ECO:0000259" key="2">
    <source>
        <dbReference type="PROSITE" id="PS50405"/>
    </source>
</evidence>
<dbReference type="GO" id="GO:0006414">
    <property type="term" value="P:translational elongation"/>
    <property type="evidence" value="ECO:0007669"/>
    <property type="project" value="TreeGrafter"/>
</dbReference>
<dbReference type="PANTHER" id="PTHR43986:SF1">
    <property type="entry name" value="ELONGATION FACTOR 1-GAMMA"/>
    <property type="match status" value="1"/>
</dbReference>
<dbReference type="GO" id="GO:0005634">
    <property type="term" value="C:nucleus"/>
    <property type="evidence" value="ECO:0007669"/>
    <property type="project" value="TreeGrafter"/>
</dbReference>
<dbReference type="PROSITE" id="PS50404">
    <property type="entry name" value="GST_NTER"/>
    <property type="match status" value="1"/>
</dbReference>
<organism evidence="3">
    <name type="scientific">marine metagenome</name>
    <dbReference type="NCBI Taxonomy" id="408172"/>
    <lineage>
        <taxon>unclassified sequences</taxon>
        <taxon>metagenomes</taxon>
        <taxon>ecological metagenomes</taxon>
    </lineage>
</organism>
<dbReference type="InterPro" id="IPR050802">
    <property type="entry name" value="EF-GSTs"/>
</dbReference>
<dbReference type="InterPro" id="IPR036282">
    <property type="entry name" value="Glutathione-S-Trfase_C_sf"/>
</dbReference>
<dbReference type="PROSITE" id="PS50405">
    <property type="entry name" value="GST_CTER"/>
    <property type="match status" value="1"/>
</dbReference>
<gene>
    <name evidence="3" type="ORF">METZ01_LOCUS511155</name>
</gene>
<dbReference type="EMBL" id="UINC01227424">
    <property type="protein sequence ID" value="SVE58301.1"/>
    <property type="molecule type" value="Genomic_DNA"/>
</dbReference>
<evidence type="ECO:0000259" key="1">
    <source>
        <dbReference type="PROSITE" id="PS50404"/>
    </source>
</evidence>
<dbReference type="GO" id="GO:0005737">
    <property type="term" value="C:cytoplasm"/>
    <property type="evidence" value="ECO:0007669"/>
    <property type="project" value="TreeGrafter"/>
</dbReference>
<sequence length="211" mass="23865">MKLYDWQGAPNPRRVLMFLKEKGIQIPVVEAGAKDSTKLSEDYLTSDNQRTVPALELDDGTRIGEAMAICRYLETLHPELPLMGRDPLEGARIDMWERRADMEGIGAVSELFRNSHPAFEGRGLPGCAVHIKQIPELAERGRARMNWFFEKFDSQIGDNPFITGANFTVADITAFCAIDFGRKVCKVKIPNSCVNFTRWYETVRARPSAKR</sequence>
<dbReference type="InterPro" id="IPR040079">
    <property type="entry name" value="Glutathione_S-Trfase"/>
</dbReference>
<dbReference type="Gene3D" id="3.40.30.10">
    <property type="entry name" value="Glutaredoxin"/>
    <property type="match status" value="1"/>
</dbReference>
<dbReference type="PANTHER" id="PTHR43986">
    <property type="entry name" value="ELONGATION FACTOR 1-GAMMA"/>
    <property type="match status" value="1"/>
</dbReference>
<dbReference type="InterPro" id="IPR010987">
    <property type="entry name" value="Glutathione-S-Trfase_C-like"/>
</dbReference>
<dbReference type="InterPro" id="IPR034345">
    <property type="entry name" value="Gtt2-like_N"/>
</dbReference>
<proteinExistence type="predicted"/>
<dbReference type="InterPro" id="IPR004045">
    <property type="entry name" value="Glutathione_S-Trfase_N"/>
</dbReference>
<feature type="domain" description="GST C-terminal" evidence="2">
    <location>
        <begin position="86"/>
        <end position="211"/>
    </location>
</feature>
<dbReference type="CDD" id="cd03051">
    <property type="entry name" value="GST_N_GTT2_like"/>
    <property type="match status" value="1"/>
</dbReference>
<dbReference type="SFLD" id="SFLDG00358">
    <property type="entry name" value="Main_(cytGST)"/>
    <property type="match status" value="1"/>
</dbReference>
<dbReference type="InterPro" id="IPR036249">
    <property type="entry name" value="Thioredoxin-like_sf"/>
</dbReference>
<reference evidence="3" key="1">
    <citation type="submission" date="2018-05" db="EMBL/GenBank/DDBJ databases">
        <authorList>
            <person name="Lanie J.A."/>
            <person name="Ng W.-L."/>
            <person name="Kazmierczak K.M."/>
            <person name="Andrzejewski T.M."/>
            <person name="Davidsen T.M."/>
            <person name="Wayne K.J."/>
            <person name="Tettelin H."/>
            <person name="Glass J.I."/>
            <person name="Rusch D."/>
            <person name="Podicherti R."/>
            <person name="Tsui H.-C.T."/>
            <person name="Winkler M.E."/>
        </authorList>
    </citation>
    <scope>NUCLEOTIDE SEQUENCE</scope>
</reference>
<evidence type="ECO:0008006" key="4">
    <source>
        <dbReference type="Google" id="ProtNLM"/>
    </source>
</evidence>
<feature type="domain" description="GST N-terminal" evidence="1">
    <location>
        <begin position="1"/>
        <end position="81"/>
    </location>
</feature>
<dbReference type="InterPro" id="IPR004046">
    <property type="entry name" value="GST_C"/>
</dbReference>
<dbReference type="Gene3D" id="1.20.1050.10">
    <property type="match status" value="1"/>
</dbReference>
<name>A0A383ENE9_9ZZZZ</name>
<dbReference type="SFLD" id="SFLDS00019">
    <property type="entry name" value="Glutathione_Transferase_(cytos"/>
    <property type="match status" value="1"/>
</dbReference>
<accession>A0A383ENE9</accession>
<dbReference type="Pfam" id="PF13417">
    <property type="entry name" value="GST_N_3"/>
    <property type="match status" value="1"/>
</dbReference>
<dbReference type="SUPFAM" id="SSF52833">
    <property type="entry name" value="Thioredoxin-like"/>
    <property type="match status" value="1"/>
</dbReference>
<dbReference type="AlphaFoldDB" id="A0A383ENE9"/>
<dbReference type="Pfam" id="PF14497">
    <property type="entry name" value="GST_C_3"/>
    <property type="match status" value="1"/>
</dbReference>